<proteinExistence type="predicted"/>
<sequence length="168" mass="17372">MRALPAAVLLAAITVLGGVTGCSSPANAADLRVGDCLQLGGTADRPEAAKVACGGATSNFKVVATVVGAANREQCPTDVDSSYSMRNAFSDASSTACLDIDWVIGGCMSVDPANTTDPFRVDCTDTSVPHRQRATQILRGVASVDECTSGLGYAYDERQFTVCVEDVT</sequence>
<organism evidence="2 4">
    <name type="scientific">Mycobacterium talmoniae</name>
    <dbReference type="NCBI Taxonomy" id="1858794"/>
    <lineage>
        <taxon>Bacteria</taxon>
        <taxon>Bacillati</taxon>
        <taxon>Actinomycetota</taxon>
        <taxon>Actinomycetes</taxon>
        <taxon>Mycobacteriales</taxon>
        <taxon>Mycobacteriaceae</taxon>
        <taxon>Mycobacterium</taxon>
    </lineage>
</organism>
<comment type="caution">
    <text evidence="2">The sequence shown here is derived from an EMBL/GenBank/DDBJ whole genome shotgun (WGS) entry which is preliminary data.</text>
</comment>
<protein>
    <recommendedName>
        <fullName evidence="6">Lipoprotein LppU</fullName>
    </recommendedName>
</protein>
<dbReference type="EMBL" id="PPEA01000377">
    <property type="protein sequence ID" value="PQM47190.1"/>
    <property type="molecule type" value="Genomic_DNA"/>
</dbReference>
<gene>
    <name evidence="2" type="ORF">BKN37_19005</name>
    <name evidence="3" type="ORF">C1Y40_02624</name>
</gene>
<dbReference type="Proteomes" id="UP000238296">
    <property type="component" value="Unassembled WGS sequence"/>
</dbReference>
<dbReference type="Proteomes" id="UP000179734">
    <property type="component" value="Unassembled WGS sequence"/>
</dbReference>
<accession>A0A1S1NAP3</accession>
<dbReference type="RefSeq" id="WP_071028520.1">
    <property type="nucleotide sequence ID" value="NZ_MLQM01000121.1"/>
</dbReference>
<dbReference type="EMBL" id="MLQM01000121">
    <property type="protein sequence ID" value="OHU99627.1"/>
    <property type="molecule type" value="Genomic_DNA"/>
</dbReference>
<evidence type="ECO:0008006" key="6">
    <source>
        <dbReference type="Google" id="ProtNLM"/>
    </source>
</evidence>
<evidence type="ECO:0000256" key="1">
    <source>
        <dbReference type="SAM" id="SignalP"/>
    </source>
</evidence>
<keyword evidence="4" id="KW-1185">Reference proteome</keyword>
<reference evidence="2 4" key="1">
    <citation type="submission" date="2016-10" db="EMBL/GenBank/DDBJ databases">
        <title>Genome sequence of Mycobacterium talmonii.</title>
        <authorList>
            <person name="Greninger A.L."/>
            <person name="Elliott B."/>
            <person name="Vasireddy S."/>
            <person name="Vasireddy R."/>
        </authorList>
    </citation>
    <scope>NUCLEOTIDE SEQUENCE [LARGE SCALE GENOMIC DNA]</scope>
    <source>
        <strain evidence="2">MO-5499</strain>
        <strain evidence="4">NE-TNMC-100812</strain>
    </source>
</reference>
<keyword evidence="1" id="KW-0732">Signal</keyword>
<evidence type="ECO:0000313" key="5">
    <source>
        <dbReference type="Proteomes" id="UP000238296"/>
    </source>
</evidence>
<evidence type="ECO:0000313" key="2">
    <source>
        <dbReference type="EMBL" id="OHU99627.1"/>
    </source>
</evidence>
<dbReference type="PROSITE" id="PS51257">
    <property type="entry name" value="PROKAR_LIPOPROTEIN"/>
    <property type="match status" value="1"/>
</dbReference>
<dbReference type="AlphaFoldDB" id="A0A1S1NAP3"/>
<name>A0A1S1NAP3_9MYCO</name>
<evidence type="ECO:0000313" key="3">
    <source>
        <dbReference type="EMBL" id="PQM47190.1"/>
    </source>
</evidence>
<feature type="signal peptide" evidence="1">
    <location>
        <begin position="1"/>
        <end position="28"/>
    </location>
</feature>
<evidence type="ECO:0000313" key="4">
    <source>
        <dbReference type="Proteomes" id="UP000179734"/>
    </source>
</evidence>
<feature type="chain" id="PRO_5036025236" description="Lipoprotein LppU" evidence="1">
    <location>
        <begin position="29"/>
        <end position="168"/>
    </location>
</feature>
<reference evidence="3" key="3">
    <citation type="submission" date="2018-01" db="EMBL/GenBank/DDBJ databases">
        <authorList>
            <person name="Gaut B.S."/>
            <person name="Morton B.R."/>
            <person name="Clegg M.T."/>
            <person name="Duvall M.R."/>
        </authorList>
    </citation>
    <scope>NUCLEOTIDE SEQUENCE</scope>
    <source>
        <strain evidence="3">ATCC BAA-2683</strain>
    </source>
</reference>
<reference evidence="3 5" key="2">
    <citation type="journal article" date="2017" name="Int. J. Syst. Evol. Microbiol.">
        <title>Mycobacterium talmoniae sp. nov., a slowly growing mycobacterium isolated from human respiratory samples.</title>
        <authorList>
            <person name="Davidson R.M."/>
            <person name="DeGroote M.A."/>
            <person name="Marola J.L."/>
            <person name="Buss S."/>
            <person name="Jones V."/>
            <person name="McNeil M.R."/>
            <person name="Freifeld A.G."/>
            <person name="Elaine Epperson L."/>
            <person name="Hasan N.A."/>
            <person name="Jackson M."/>
            <person name="Iwen P.C."/>
            <person name="Salfinger M."/>
            <person name="Strong M."/>
        </authorList>
    </citation>
    <scope>NUCLEOTIDE SEQUENCE [LARGE SCALE GENOMIC DNA]</scope>
    <source>
        <strain evidence="3 5">ATCC BAA-2683</strain>
    </source>
</reference>